<evidence type="ECO:0000313" key="3">
    <source>
        <dbReference type="Proteomes" id="UP000281406"/>
    </source>
</evidence>
<sequence length="50" mass="5094">MSSSGEDRGASDGVDATVFHKGDDPSGSTGGEDVVTLILTPVDQIVSHHL</sequence>
<comment type="caution">
    <text evidence="2">The sequence shown here is derived from an EMBL/GenBank/DDBJ whole genome shotgun (WGS) entry which is preliminary data.</text>
</comment>
<organism evidence="2 3">
    <name type="scientific">Anabarilius grahami</name>
    <name type="common">Kanglang fish</name>
    <name type="synonym">Barilius grahami</name>
    <dbReference type="NCBI Taxonomy" id="495550"/>
    <lineage>
        <taxon>Eukaryota</taxon>
        <taxon>Metazoa</taxon>
        <taxon>Chordata</taxon>
        <taxon>Craniata</taxon>
        <taxon>Vertebrata</taxon>
        <taxon>Euteleostomi</taxon>
        <taxon>Actinopterygii</taxon>
        <taxon>Neopterygii</taxon>
        <taxon>Teleostei</taxon>
        <taxon>Ostariophysi</taxon>
        <taxon>Cypriniformes</taxon>
        <taxon>Xenocyprididae</taxon>
        <taxon>Xenocypridinae</taxon>
        <taxon>Xenocypridinae incertae sedis</taxon>
        <taxon>Anabarilius</taxon>
    </lineage>
</organism>
<feature type="region of interest" description="Disordered" evidence="1">
    <location>
        <begin position="1"/>
        <end position="33"/>
    </location>
</feature>
<gene>
    <name evidence="2" type="ORF">DPX16_0715</name>
</gene>
<evidence type="ECO:0000256" key="1">
    <source>
        <dbReference type="SAM" id="MobiDB-lite"/>
    </source>
</evidence>
<reference evidence="2 3" key="1">
    <citation type="submission" date="2018-10" db="EMBL/GenBank/DDBJ databases">
        <title>Genome assembly for a Yunnan-Guizhou Plateau 3E fish, Anabarilius grahami (Regan), and its evolutionary and genetic applications.</title>
        <authorList>
            <person name="Jiang W."/>
        </authorList>
    </citation>
    <scope>NUCLEOTIDE SEQUENCE [LARGE SCALE GENOMIC DNA]</scope>
    <source>
        <strain evidence="2">AG-KIZ</strain>
        <tissue evidence="2">Muscle</tissue>
    </source>
</reference>
<proteinExistence type="predicted"/>
<name>A0A3N0XMP1_ANAGA</name>
<evidence type="ECO:0000313" key="2">
    <source>
        <dbReference type="EMBL" id="ROI78670.1"/>
    </source>
</evidence>
<protein>
    <submittedName>
        <fullName evidence="2">Uncharacterized protein</fullName>
    </submittedName>
</protein>
<feature type="compositionally biased region" description="Basic and acidic residues" evidence="1">
    <location>
        <begin position="1"/>
        <end position="10"/>
    </location>
</feature>
<accession>A0A3N0XMP1</accession>
<keyword evidence="3" id="KW-1185">Reference proteome</keyword>
<dbReference type="EMBL" id="RJVU01068704">
    <property type="protein sequence ID" value="ROI78670.1"/>
    <property type="molecule type" value="Genomic_DNA"/>
</dbReference>
<dbReference type="AlphaFoldDB" id="A0A3N0XMP1"/>
<dbReference type="OrthoDB" id="8746661at2759"/>
<dbReference type="Proteomes" id="UP000281406">
    <property type="component" value="Unassembled WGS sequence"/>
</dbReference>